<gene>
    <name evidence="6" type="ORF">IAB19_03620</name>
</gene>
<dbReference type="InterPro" id="IPR015797">
    <property type="entry name" value="NUDIX_hydrolase-like_dom_sf"/>
</dbReference>
<evidence type="ECO:0000313" key="6">
    <source>
        <dbReference type="EMBL" id="MBO8415455.1"/>
    </source>
</evidence>
<protein>
    <recommendedName>
        <fullName evidence="4">phosphoglycolate phosphatase</fullName>
        <ecNumber evidence="4">3.1.3.18</ecNumber>
    </recommendedName>
</protein>
<dbReference type="Gene3D" id="3.90.79.10">
    <property type="entry name" value="Nucleoside Triphosphate Pyrophosphohydrolase"/>
    <property type="match status" value="1"/>
</dbReference>
<dbReference type="GO" id="GO:0006281">
    <property type="term" value="P:DNA repair"/>
    <property type="evidence" value="ECO:0007669"/>
    <property type="project" value="TreeGrafter"/>
</dbReference>
<comment type="similarity">
    <text evidence="3">Belongs to the HAD-like hydrolase superfamily. CbbY/CbbZ/Gph/YieH family.</text>
</comment>
<dbReference type="PROSITE" id="PS51462">
    <property type="entry name" value="NUDIX"/>
    <property type="match status" value="1"/>
</dbReference>
<comment type="catalytic activity">
    <reaction evidence="1">
        <text>2-phosphoglycolate + H2O = glycolate + phosphate</text>
        <dbReference type="Rhea" id="RHEA:14369"/>
        <dbReference type="ChEBI" id="CHEBI:15377"/>
        <dbReference type="ChEBI" id="CHEBI:29805"/>
        <dbReference type="ChEBI" id="CHEBI:43474"/>
        <dbReference type="ChEBI" id="CHEBI:58033"/>
        <dbReference type="EC" id="3.1.3.18"/>
    </reaction>
</comment>
<dbReference type="InterPro" id="IPR006439">
    <property type="entry name" value="HAD-SF_hydro_IA"/>
</dbReference>
<comment type="caution">
    <text evidence="6">The sequence shown here is derived from an EMBL/GenBank/DDBJ whole genome shotgun (WGS) entry which is preliminary data.</text>
</comment>
<dbReference type="PANTHER" id="PTHR43434">
    <property type="entry name" value="PHOSPHOGLYCOLATE PHOSPHATASE"/>
    <property type="match status" value="1"/>
</dbReference>
<dbReference type="Gene3D" id="6.10.250.1120">
    <property type="match status" value="1"/>
</dbReference>
<dbReference type="Gene3D" id="3.40.50.1000">
    <property type="entry name" value="HAD superfamily/HAD-like"/>
    <property type="match status" value="1"/>
</dbReference>
<dbReference type="SFLD" id="SFLDG01129">
    <property type="entry name" value="C1.5:_HAD__Beta-PGM__Phosphata"/>
    <property type="match status" value="1"/>
</dbReference>
<evidence type="ECO:0000256" key="3">
    <source>
        <dbReference type="ARBA" id="ARBA00006171"/>
    </source>
</evidence>
<dbReference type="GO" id="GO:0008967">
    <property type="term" value="F:phosphoglycolate phosphatase activity"/>
    <property type="evidence" value="ECO:0007669"/>
    <property type="project" value="UniProtKB-EC"/>
</dbReference>
<evidence type="ECO:0000259" key="5">
    <source>
        <dbReference type="PROSITE" id="PS51462"/>
    </source>
</evidence>
<name>A0A9D9DBI6_9GAMM</name>
<dbReference type="SFLD" id="SFLDS00003">
    <property type="entry name" value="Haloacid_Dehalogenase"/>
    <property type="match status" value="1"/>
</dbReference>
<dbReference type="NCBIfam" id="TIGR01549">
    <property type="entry name" value="HAD-SF-IA-v1"/>
    <property type="match status" value="1"/>
</dbReference>
<dbReference type="InterPro" id="IPR000086">
    <property type="entry name" value="NUDIX_hydrolase_dom"/>
</dbReference>
<sequence length="424" mass="47634">MRYKHVLFDVDGTLYDTYFANMDALGELLKERYPERTFTKEQFDSIFGVPGRMGLAMLGIPKEDIKGLYPLWLQGCIRRAQSVKLFPGILALLQYLQRHEVQMAVVTSRVRHGGLAGTLGDCLPPDVRPYIKRAVCADDVAKPKPAPDSILHYMQLTGAKPEEILFVGDAETDLQCAQSAGVDFALALWGSPLRKHLNCQHYLRTPFDLINVQCAVAQKAQWFAWAREIQAIGQIGLNYCHDVYDEERFSRLREIASEMLQHCAGATPEEAAQSFLFDRGYITPKVDTRAAIFNEEGKILMVQEKSGLWNLPGGWCEENMSVVESAVKEVREEAGLACNVKRLVAVMDRNRHNVPPLPFGAVKFFFLCTAQPGAFVKNDETIACGWFARDELPLDKLRVDTNTPEQIALCFAANQAESWEVVIE</sequence>
<dbReference type="Pfam" id="PF13419">
    <property type="entry name" value="HAD_2"/>
    <property type="match status" value="1"/>
</dbReference>
<organism evidence="6 7">
    <name type="scientific">Candidatus Avisuccinivibrio stercorigallinarum</name>
    <dbReference type="NCBI Taxonomy" id="2840704"/>
    <lineage>
        <taxon>Bacteria</taxon>
        <taxon>Pseudomonadati</taxon>
        <taxon>Pseudomonadota</taxon>
        <taxon>Gammaproteobacteria</taxon>
        <taxon>Aeromonadales</taxon>
        <taxon>Succinivibrionaceae</taxon>
        <taxon>Succinivibrionaceae incertae sedis</taxon>
        <taxon>Candidatus Avisuccinivibrio</taxon>
    </lineage>
</organism>
<dbReference type="Pfam" id="PF12535">
    <property type="entry name" value="Nudix_N"/>
    <property type="match status" value="1"/>
</dbReference>
<dbReference type="SUPFAM" id="SSF56784">
    <property type="entry name" value="HAD-like"/>
    <property type="match status" value="1"/>
</dbReference>
<dbReference type="InterPro" id="IPR036412">
    <property type="entry name" value="HAD-like_sf"/>
</dbReference>
<feature type="domain" description="Nudix hydrolase" evidence="5">
    <location>
        <begin position="283"/>
        <end position="413"/>
    </location>
</feature>
<dbReference type="EMBL" id="JADINH010000075">
    <property type="protein sequence ID" value="MBO8415455.1"/>
    <property type="molecule type" value="Genomic_DNA"/>
</dbReference>
<accession>A0A9D9DBI6</accession>
<reference evidence="6" key="1">
    <citation type="submission" date="2020-10" db="EMBL/GenBank/DDBJ databases">
        <authorList>
            <person name="Gilroy R."/>
        </authorList>
    </citation>
    <scope>NUCLEOTIDE SEQUENCE</scope>
    <source>
        <strain evidence="6">17213</strain>
    </source>
</reference>
<dbReference type="InterPro" id="IPR059176">
    <property type="entry name" value="UDP-X_N"/>
</dbReference>
<dbReference type="InterPro" id="IPR023214">
    <property type="entry name" value="HAD_sf"/>
</dbReference>
<keyword evidence="6" id="KW-0378">Hydrolase</keyword>
<proteinExistence type="inferred from homology"/>
<reference evidence="6" key="2">
    <citation type="journal article" date="2021" name="PeerJ">
        <title>Extensive microbial diversity within the chicken gut microbiome revealed by metagenomics and culture.</title>
        <authorList>
            <person name="Gilroy R."/>
            <person name="Ravi A."/>
            <person name="Getino M."/>
            <person name="Pursley I."/>
            <person name="Horton D.L."/>
            <person name="Alikhan N.F."/>
            <person name="Baker D."/>
            <person name="Gharbi K."/>
            <person name="Hall N."/>
            <person name="Watson M."/>
            <person name="Adriaenssens E.M."/>
            <person name="Foster-Nyarko E."/>
            <person name="Jarju S."/>
            <person name="Secka A."/>
            <person name="Antonio M."/>
            <person name="Oren A."/>
            <person name="Chaudhuri R.R."/>
            <person name="La Ragione R."/>
            <person name="Hildebrand F."/>
            <person name="Pallen M.J."/>
        </authorList>
    </citation>
    <scope>NUCLEOTIDE SEQUENCE</scope>
    <source>
        <strain evidence="6">17213</strain>
    </source>
</reference>
<dbReference type="InterPro" id="IPR041492">
    <property type="entry name" value="HAD_2"/>
</dbReference>
<dbReference type="SUPFAM" id="SSF55811">
    <property type="entry name" value="Nudix"/>
    <property type="match status" value="1"/>
</dbReference>
<evidence type="ECO:0000313" key="7">
    <source>
        <dbReference type="Proteomes" id="UP000823631"/>
    </source>
</evidence>
<dbReference type="PANTHER" id="PTHR43434:SF1">
    <property type="entry name" value="PHOSPHOGLYCOLATE PHOSPHATASE"/>
    <property type="match status" value="1"/>
</dbReference>
<comment type="pathway">
    <text evidence="2">Organic acid metabolism; glycolate biosynthesis; glycolate from 2-phosphoglycolate: step 1/1.</text>
</comment>
<dbReference type="InterPro" id="IPR023198">
    <property type="entry name" value="PGP-like_dom2"/>
</dbReference>
<dbReference type="Pfam" id="PF00293">
    <property type="entry name" value="NUDIX"/>
    <property type="match status" value="1"/>
</dbReference>
<evidence type="ECO:0000256" key="4">
    <source>
        <dbReference type="ARBA" id="ARBA00013078"/>
    </source>
</evidence>
<dbReference type="InterPro" id="IPR050155">
    <property type="entry name" value="HAD-like_hydrolase_sf"/>
</dbReference>
<dbReference type="AlphaFoldDB" id="A0A9D9DBI6"/>
<evidence type="ECO:0000256" key="2">
    <source>
        <dbReference type="ARBA" id="ARBA00004818"/>
    </source>
</evidence>
<evidence type="ECO:0000256" key="1">
    <source>
        <dbReference type="ARBA" id="ARBA00000830"/>
    </source>
</evidence>
<dbReference type="Proteomes" id="UP000823631">
    <property type="component" value="Unassembled WGS sequence"/>
</dbReference>
<dbReference type="EC" id="3.1.3.18" evidence="4"/>
<dbReference type="Gene3D" id="1.10.150.240">
    <property type="entry name" value="Putative phosphatase, domain 2"/>
    <property type="match status" value="1"/>
</dbReference>